<evidence type="ECO:0000313" key="1">
    <source>
        <dbReference type="EMBL" id="SVD59792.1"/>
    </source>
</evidence>
<name>A0A382WLX3_9ZZZZ</name>
<feature type="non-terminal residue" evidence="1">
    <location>
        <position position="1"/>
    </location>
</feature>
<sequence length="160" mass="17805">ETDPVEKYTEILGVFTTLALGTVSKDAQDAKKLGYLNRSDIIIESSNLIEFAKQKVLDLSIERYSTTFNNSIPVLGSEIRERLIDEIPGIFGSNNLTEYDIEIVSKLAYIITGGNGSPGKLESEQYFLDLEKEVVLYLCGNEKTADRISHILTTGKPLRN</sequence>
<proteinExistence type="predicted"/>
<organism evidence="1">
    <name type="scientific">marine metagenome</name>
    <dbReference type="NCBI Taxonomy" id="408172"/>
    <lineage>
        <taxon>unclassified sequences</taxon>
        <taxon>metagenomes</taxon>
        <taxon>ecological metagenomes</taxon>
    </lineage>
</organism>
<accession>A0A382WLX3</accession>
<protein>
    <submittedName>
        <fullName evidence="1">Uncharacterized protein</fullName>
    </submittedName>
</protein>
<reference evidence="1" key="1">
    <citation type="submission" date="2018-05" db="EMBL/GenBank/DDBJ databases">
        <authorList>
            <person name="Lanie J.A."/>
            <person name="Ng W.-L."/>
            <person name="Kazmierczak K.M."/>
            <person name="Andrzejewski T.M."/>
            <person name="Davidsen T.M."/>
            <person name="Wayne K.J."/>
            <person name="Tettelin H."/>
            <person name="Glass J.I."/>
            <person name="Rusch D."/>
            <person name="Podicherti R."/>
            <person name="Tsui H.-C.T."/>
            <person name="Winkler M.E."/>
        </authorList>
    </citation>
    <scope>NUCLEOTIDE SEQUENCE</scope>
</reference>
<dbReference type="EMBL" id="UINC01160899">
    <property type="protein sequence ID" value="SVD59792.1"/>
    <property type="molecule type" value="Genomic_DNA"/>
</dbReference>
<dbReference type="AlphaFoldDB" id="A0A382WLX3"/>
<gene>
    <name evidence="1" type="ORF">METZ01_LOCUS412646</name>
</gene>